<dbReference type="AlphaFoldDB" id="A0A4C1VPW5"/>
<keyword evidence="2" id="KW-1185">Reference proteome</keyword>
<gene>
    <name evidence="1" type="ORF">EVAR_31301_1</name>
</gene>
<proteinExistence type="predicted"/>
<comment type="caution">
    <text evidence="1">The sequence shown here is derived from an EMBL/GenBank/DDBJ whole genome shotgun (WGS) entry which is preliminary data.</text>
</comment>
<organism evidence="1 2">
    <name type="scientific">Eumeta variegata</name>
    <name type="common">Bagworm moth</name>
    <name type="synonym">Eumeta japonica</name>
    <dbReference type="NCBI Taxonomy" id="151549"/>
    <lineage>
        <taxon>Eukaryota</taxon>
        <taxon>Metazoa</taxon>
        <taxon>Ecdysozoa</taxon>
        <taxon>Arthropoda</taxon>
        <taxon>Hexapoda</taxon>
        <taxon>Insecta</taxon>
        <taxon>Pterygota</taxon>
        <taxon>Neoptera</taxon>
        <taxon>Endopterygota</taxon>
        <taxon>Lepidoptera</taxon>
        <taxon>Glossata</taxon>
        <taxon>Ditrysia</taxon>
        <taxon>Tineoidea</taxon>
        <taxon>Psychidae</taxon>
        <taxon>Oiketicinae</taxon>
        <taxon>Eumeta</taxon>
    </lineage>
</organism>
<dbReference type="EMBL" id="BGZK01000394">
    <property type="protein sequence ID" value="GBP41176.1"/>
    <property type="molecule type" value="Genomic_DNA"/>
</dbReference>
<evidence type="ECO:0000313" key="2">
    <source>
        <dbReference type="Proteomes" id="UP000299102"/>
    </source>
</evidence>
<evidence type="ECO:0000313" key="1">
    <source>
        <dbReference type="EMBL" id="GBP41176.1"/>
    </source>
</evidence>
<name>A0A4C1VPW5_EUMVA</name>
<dbReference type="Proteomes" id="UP000299102">
    <property type="component" value="Unassembled WGS sequence"/>
</dbReference>
<accession>A0A4C1VPW5</accession>
<sequence length="111" mass="11990">MCVLEGSPGVVLENIMQTKLVVCQTNLVSATLGGSVELSSAAPAGAAREDRLLRNTELSKSNEHRTSYLYKLSTEYIFFDLTATAARSPLPARAQSAASHLHNYSELIGDY</sequence>
<protein>
    <submittedName>
        <fullName evidence="1">Uncharacterized protein</fullName>
    </submittedName>
</protein>
<reference evidence="1 2" key="1">
    <citation type="journal article" date="2019" name="Commun. Biol.">
        <title>The bagworm genome reveals a unique fibroin gene that provides high tensile strength.</title>
        <authorList>
            <person name="Kono N."/>
            <person name="Nakamura H."/>
            <person name="Ohtoshi R."/>
            <person name="Tomita M."/>
            <person name="Numata K."/>
            <person name="Arakawa K."/>
        </authorList>
    </citation>
    <scope>NUCLEOTIDE SEQUENCE [LARGE SCALE GENOMIC DNA]</scope>
</reference>